<feature type="region of interest" description="Disordered" evidence="2">
    <location>
        <begin position="86"/>
        <end position="185"/>
    </location>
</feature>
<proteinExistence type="predicted"/>
<evidence type="ECO:0000256" key="1">
    <source>
        <dbReference type="SAM" id="Coils"/>
    </source>
</evidence>
<keyword evidence="4" id="KW-1185">Reference proteome</keyword>
<accession>A0ABR2YL31</accession>
<name>A0ABR2YL31_9CHLO</name>
<dbReference type="EMBL" id="JALJOT010000009">
    <property type="protein sequence ID" value="KAK9907473.1"/>
    <property type="molecule type" value="Genomic_DNA"/>
</dbReference>
<feature type="compositionally biased region" description="Polar residues" evidence="2">
    <location>
        <begin position="113"/>
        <end position="122"/>
    </location>
</feature>
<feature type="coiled-coil region" evidence="1">
    <location>
        <begin position="13"/>
        <end position="40"/>
    </location>
</feature>
<keyword evidence="1" id="KW-0175">Coiled coil</keyword>
<evidence type="ECO:0000313" key="4">
    <source>
        <dbReference type="Proteomes" id="UP001491310"/>
    </source>
</evidence>
<dbReference type="Proteomes" id="UP001491310">
    <property type="component" value="Unassembled WGS sequence"/>
</dbReference>
<gene>
    <name evidence="3" type="ORF">WJX75_004339</name>
</gene>
<evidence type="ECO:0000313" key="3">
    <source>
        <dbReference type="EMBL" id="KAK9907473.1"/>
    </source>
</evidence>
<sequence>MMKAAISESVLQQEAHQTEIDELIKEIADLECQAEDAACLKDACTEPPAKSVQVQREVDANAAKEKMQLLNTISEQEKDLEHLKKSLAALSGEPCSSDVPRPQPHTSRVHPQASGSRPQQDPWQPAHSKQCHPQNHQRLQDLWPDEDALPDGFDAGVQQQRDCSAKRAASGVQLPSAEARKEPQQ</sequence>
<comment type="caution">
    <text evidence="3">The sequence shown here is derived from an EMBL/GenBank/DDBJ whole genome shotgun (WGS) entry which is preliminary data.</text>
</comment>
<organism evidence="3 4">
    <name type="scientific">Coccomyxa subellipsoidea</name>
    <dbReference type="NCBI Taxonomy" id="248742"/>
    <lineage>
        <taxon>Eukaryota</taxon>
        <taxon>Viridiplantae</taxon>
        <taxon>Chlorophyta</taxon>
        <taxon>core chlorophytes</taxon>
        <taxon>Trebouxiophyceae</taxon>
        <taxon>Trebouxiophyceae incertae sedis</taxon>
        <taxon>Coccomyxaceae</taxon>
        <taxon>Coccomyxa</taxon>
    </lineage>
</organism>
<protein>
    <submittedName>
        <fullName evidence="3">Uncharacterized protein</fullName>
    </submittedName>
</protein>
<evidence type="ECO:0000256" key="2">
    <source>
        <dbReference type="SAM" id="MobiDB-lite"/>
    </source>
</evidence>
<reference evidence="3 4" key="1">
    <citation type="journal article" date="2024" name="Nat. Commun.">
        <title>Phylogenomics reveals the evolutionary origins of lichenization in chlorophyte algae.</title>
        <authorList>
            <person name="Puginier C."/>
            <person name="Libourel C."/>
            <person name="Otte J."/>
            <person name="Skaloud P."/>
            <person name="Haon M."/>
            <person name="Grisel S."/>
            <person name="Petersen M."/>
            <person name="Berrin J.G."/>
            <person name="Delaux P.M."/>
            <person name="Dal Grande F."/>
            <person name="Keller J."/>
        </authorList>
    </citation>
    <scope>NUCLEOTIDE SEQUENCE [LARGE SCALE GENOMIC DNA]</scope>
    <source>
        <strain evidence="3 4">SAG 216-7</strain>
    </source>
</reference>